<feature type="transmembrane region" description="Helical" evidence="2">
    <location>
        <begin position="245"/>
        <end position="261"/>
    </location>
</feature>
<dbReference type="Pfam" id="PF01757">
    <property type="entry name" value="Acyl_transf_3"/>
    <property type="match status" value="1"/>
</dbReference>
<evidence type="ECO:0000256" key="2">
    <source>
        <dbReference type="SAM" id="Phobius"/>
    </source>
</evidence>
<feature type="transmembrane region" description="Helical" evidence="2">
    <location>
        <begin position="108"/>
        <end position="124"/>
    </location>
</feature>
<dbReference type="PANTHER" id="PTHR23028">
    <property type="entry name" value="ACETYLTRANSFERASE"/>
    <property type="match status" value="1"/>
</dbReference>
<keyword evidence="4" id="KW-0012">Acyltransferase</keyword>
<keyword evidence="2" id="KW-0812">Transmembrane</keyword>
<keyword evidence="5" id="KW-1185">Reference proteome</keyword>
<feature type="transmembrane region" description="Helical" evidence="2">
    <location>
        <begin position="149"/>
        <end position="168"/>
    </location>
</feature>
<dbReference type="PANTHER" id="PTHR23028:SF53">
    <property type="entry name" value="ACYL_TRANSF_3 DOMAIN-CONTAINING PROTEIN"/>
    <property type="match status" value="1"/>
</dbReference>
<evidence type="ECO:0000313" key="5">
    <source>
        <dbReference type="Proteomes" id="UP001499924"/>
    </source>
</evidence>
<protein>
    <submittedName>
        <fullName evidence="4">Acyltransferase</fullName>
    </submittedName>
</protein>
<name>A0ABP6PII2_9ACTN</name>
<organism evidence="4 5">
    <name type="scientific">Blastococcus jejuensis</name>
    <dbReference type="NCBI Taxonomy" id="351224"/>
    <lineage>
        <taxon>Bacteria</taxon>
        <taxon>Bacillati</taxon>
        <taxon>Actinomycetota</taxon>
        <taxon>Actinomycetes</taxon>
        <taxon>Geodermatophilales</taxon>
        <taxon>Geodermatophilaceae</taxon>
        <taxon>Blastococcus</taxon>
    </lineage>
</organism>
<dbReference type="EMBL" id="BAAAVV010000012">
    <property type="protein sequence ID" value="GAA3180063.1"/>
    <property type="molecule type" value="Genomic_DNA"/>
</dbReference>
<feature type="transmembrane region" description="Helical" evidence="2">
    <location>
        <begin position="337"/>
        <end position="359"/>
    </location>
</feature>
<dbReference type="InterPro" id="IPR050879">
    <property type="entry name" value="Acyltransferase_3"/>
</dbReference>
<keyword evidence="2" id="KW-1133">Transmembrane helix</keyword>
<accession>A0ABP6PII2</accession>
<feature type="region of interest" description="Disordered" evidence="1">
    <location>
        <begin position="1"/>
        <end position="24"/>
    </location>
</feature>
<feature type="transmembrane region" description="Helical" evidence="2">
    <location>
        <begin position="29"/>
        <end position="47"/>
    </location>
</feature>
<feature type="transmembrane region" description="Helical" evidence="2">
    <location>
        <begin position="213"/>
        <end position="233"/>
    </location>
</feature>
<feature type="transmembrane region" description="Helical" evidence="2">
    <location>
        <begin position="67"/>
        <end position="88"/>
    </location>
</feature>
<keyword evidence="2" id="KW-0472">Membrane</keyword>
<evidence type="ECO:0000313" key="4">
    <source>
        <dbReference type="EMBL" id="GAA3180063.1"/>
    </source>
</evidence>
<dbReference type="Proteomes" id="UP001499924">
    <property type="component" value="Unassembled WGS sequence"/>
</dbReference>
<reference evidence="5" key="1">
    <citation type="journal article" date="2019" name="Int. J. Syst. Evol. Microbiol.">
        <title>The Global Catalogue of Microorganisms (GCM) 10K type strain sequencing project: providing services to taxonomists for standard genome sequencing and annotation.</title>
        <authorList>
            <consortium name="The Broad Institute Genomics Platform"/>
            <consortium name="The Broad Institute Genome Sequencing Center for Infectious Disease"/>
            <person name="Wu L."/>
            <person name="Ma J."/>
        </authorList>
    </citation>
    <scope>NUCLEOTIDE SEQUENCE [LARGE SCALE GENOMIC DNA]</scope>
    <source>
        <strain evidence="5">JCM 15614</strain>
    </source>
</reference>
<keyword evidence="4" id="KW-0808">Transferase</keyword>
<sequence length="414" mass="45649">MHNVEPMTAPPTSAPRATDGSRTREGRRLDLDVVRGLAIVLALGWHFSGTPTGNAVIDTLTWPGRTFGWAGVDLFFVLSGFLLGRLVLNEQARTGRFDGRRFTARRLLKLWPVLYVFLAVHALFGPEPVGSYLWQNAVHLQNYAGTSLAHLWSLAVEEHFYLALAVLFPLFARRKGSPRALAAILVGVLVAALALRIWGYTQGISDVRLQWRTHFRVDSLTFGVLLALVSVHWPELFERVQQRRRLLAGVLAVGVLHLVVFGKSGPIGTTIGFTVAYLTAAALLLLVFRARWVPRARWIAEPMAMLGRYSYGIYIWHLFAAHVALDLLPGLDPESTGAWAQAIEYSVAIAVGVLATVAVEKPALRLRDRLLPAKDHAGPGRDDDVPVHARTRRTPSHVSITLPARHDPLVRAAA</sequence>
<dbReference type="GO" id="GO:0016746">
    <property type="term" value="F:acyltransferase activity"/>
    <property type="evidence" value="ECO:0007669"/>
    <property type="project" value="UniProtKB-KW"/>
</dbReference>
<dbReference type="InterPro" id="IPR002656">
    <property type="entry name" value="Acyl_transf_3_dom"/>
</dbReference>
<proteinExistence type="predicted"/>
<feature type="transmembrane region" description="Helical" evidence="2">
    <location>
        <begin position="267"/>
        <end position="288"/>
    </location>
</feature>
<evidence type="ECO:0000256" key="1">
    <source>
        <dbReference type="SAM" id="MobiDB-lite"/>
    </source>
</evidence>
<feature type="transmembrane region" description="Helical" evidence="2">
    <location>
        <begin position="180"/>
        <end position="201"/>
    </location>
</feature>
<feature type="transmembrane region" description="Helical" evidence="2">
    <location>
        <begin position="309"/>
        <end position="325"/>
    </location>
</feature>
<comment type="caution">
    <text evidence="4">The sequence shown here is derived from an EMBL/GenBank/DDBJ whole genome shotgun (WGS) entry which is preliminary data.</text>
</comment>
<evidence type="ECO:0000259" key="3">
    <source>
        <dbReference type="Pfam" id="PF01757"/>
    </source>
</evidence>
<feature type="domain" description="Acyltransferase 3" evidence="3">
    <location>
        <begin position="30"/>
        <end position="358"/>
    </location>
</feature>
<gene>
    <name evidence="4" type="ORF">GCM10010531_37640</name>
</gene>